<reference evidence="3 4" key="1">
    <citation type="submission" date="2006-10" db="EMBL/GenBank/DDBJ databases">
        <title>The Genome Sequence of Batrachochytrium dendrobatidis JEL423.</title>
        <authorList>
            <consortium name="The Broad Institute Genome Sequencing Platform"/>
            <person name="Birren B."/>
            <person name="Lander E."/>
            <person name="Galagan J."/>
            <person name="Cuomo C."/>
            <person name="Devon K."/>
            <person name="Jaffe D."/>
            <person name="Butler J."/>
            <person name="Alvarez P."/>
            <person name="Gnerre S."/>
            <person name="Grabherr M."/>
            <person name="Kleber M."/>
            <person name="Mauceli E."/>
            <person name="Brockman W."/>
            <person name="Young S."/>
            <person name="LaButti K."/>
            <person name="Sykes S."/>
            <person name="DeCaprio D."/>
            <person name="Crawford M."/>
            <person name="Koehrsen M."/>
            <person name="Engels R."/>
            <person name="Montgomery P."/>
            <person name="Pearson M."/>
            <person name="Howarth C."/>
            <person name="Larson L."/>
            <person name="White J."/>
            <person name="O'Leary S."/>
            <person name="Kodira C."/>
            <person name="Zeng Q."/>
            <person name="Yandava C."/>
            <person name="Alvarado L."/>
            <person name="Longcore J."/>
            <person name="James T."/>
        </authorList>
    </citation>
    <scope>NUCLEOTIDE SEQUENCE [LARGE SCALE GENOMIC DNA]</scope>
    <source>
        <strain evidence="3 4">JEL423</strain>
    </source>
</reference>
<dbReference type="EMBL" id="DS022304">
    <property type="protein sequence ID" value="OAJ40152.1"/>
    <property type="molecule type" value="Genomic_DNA"/>
</dbReference>
<feature type="signal peptide" evidence="2">
    <location>
        <begin position="1"/>
        <end position="20"/>
    </location>
</feature>
<dbReference type="Proteomes" id="UP000077115">
    <property type="component" value="Unassembled WGS sequence"/>
</dbReference>
<organism evidence="3 4">
    <name type="scientific">Batrachochytrium dendrobatidis (strain JEL423)</name>
    <dbReference type="NCBI Taxonomy" id="403673"/>
    <lineage>
        <taxon>Eukaryota</taxon>
        <taxon>Fungi</taxon>
        <taxon>Fungi incertae sedis</taxon>
        <taxon>Chytridiomycota</taxon>
        <taxon>Chytridiomycota incertae sedis</taxon>
        <taxon>Chytridiomycetes</taxon>
        <taxon>Rhizophydiales</taxon>
        <taxon>Rhizophydiales incertae sedis</taxon>
        <taxon>Batrachochytrium</taxon>
    </lineage>
</organism>
<protein>
    <submittedName>
        <fullName evidence="3">Uncharacterized protein</fullName>
    </submittedName>
</protein>
<accession>A0A177WK07</accession>
<feature type="chain" id="PRO_5008077647" evidence="2">
    <location>
        <begin position="21"/>
        <end position="209"/>
    </location>
</feature>
<evidence type="ECO:0000313" key="3">
    <source>
        <dbReference type="EMBL" id="OAJ40152.1"/>
    </source>
</evidence>
<evidence type="ECO:0000256" key="2">
    <source>
        <dbReference type="SAM" id="SignalP"/>
    </source>
</evidence>
<keyword evidence="2" id="KW-0732">Signal</keyword>
<evidence type="ECO:0000313" key="4">
    <source>
        <dbReference type="Proteomes" id="UP000077115"/>
    </source>
</evidence>
<name>A0A177WK07_BATDL</name>
<sequence>MKLSIAVLSSILAVCSVTIANPVYPSSATNAGASTSTASTSATSADGPNYSSSPSSYNGFEKHCHSFNPDEIVFIEKAATIKADTQKIYRKYSSKNDELVAQKKVVDEMKQQLEILRQTLGQESAITKLEAELVVQNSIFDKIQDGSSALFVRYTKETKKANKSARVPRKKTQRLSLLGSSKGDVKLETLTQNPAFFKCYEFFLDRLLQ</sequence>
<dbReference type="VEuPathDB" id="FungiDB:BDEG_23915"/>
<reference evidence="3 4" key="2">
    <citation type="submission" date="2016-05" db="EMBL/GenBank/DDBJ databases">
        <title>Lineage-specific infection strategies underlie the spectrum of fungal disease in amphibians.</title>
        <authorList>
            <person name="Cuomo C.A."/>
            <person name="Farrer R.A."/>
            <person name="James T."/>
            <person name="Longcore J."/>
            <person name="Birren B."/>
        </authorList>
    </citation>
    <scope>NUCLEOTIDE SEQUENCE [LARGE SCALE GENOMIC DNA]</scope>
    <source>
        <strain evidence="3 4">JEL423</strain>
    </source>
</reference>
<dbReference type="AlphaFoldDB" id="A0A177WK07"/>
<feature type="region of interest" description="Disordered" evidence="1">
    <location>
        <begin position="29"/>
        <end position="55"/>
    </location>
</feature>
<evidence type="ECO:0000256" key="1">
    <source>
        <dbReference type="SAM" id="MobiDB-lite"/>
    </source>
</evidence>
<proteinExistence type="predicted"/>
<gene>
    <name evidence="3" type="ORF">BDEG_23915</name>
</gene>